<proteinExistence type="predicted"/>
<dbReference type="Proteomes" id="UP000887580">
    <property type="component" value="Unplaced"/>
</dbReference>
<organism evidence="1 2">
    <name type="scientific">Panagrolaimus sp. PS1159</name>
    <dbReference type="NCBI Taxonomy" id="55785"/>
    <lineage>
        <taxon>Eukaryota</taxon>
        <taxon>Metazoa</taxon>
        <taxon>Ecdysozoa</taxon>
        <taxon>Nematoda</taxon>
        <taxon>Chromadorea</taxon>
        <taxon>Rhabditida</taxon>
        <taxon>Tylenchina</taxon>
        <taxon>Panagrolaimomorpha</taxon>
        <taxon>Panagrolaimoidea</taxon>
        <taxon>Panagrolaimidae</taxon>
        <taxon>Panagrolaimus</taxon>
    </lineage>
</organism>
<name>A0AC35GVY7_9BILA</name>
<evidence type="ECO:0000313" key="1">
    <source>
        <dbReference type="Proteomes" id="UP000887580"/>
    </source>
</evidence>
<dbReference type="WBParaSite" id="PS1159_v2.g9145.t1">
    <property type="protein sequence ID" value="PS1159_v2.g9145.t1"/>
    <property type="gene ID" value="PS1159_v2.g9145"/>
</dbReference>
<sequence>MFKSNDRSHIIVFENDDKKYAREYKLNMSSNQVECIRCLTANPSKSCVGERNPIDFFLMVPVAENHNCVAFRVIENDKQLPKKTANKRKISNKENEPSIVKKSKASVANIDESAEHENNENSSPEQTCYDILTPPSEVASNISTVESDLASTANSNVIVQNQEFNYVTFYPSDGCYLDVCCTKLKIPYSCEAVNFWSKIEISYIAKDSVPRECHSVSEEDNSAFRCFSFLLSGSEDYYLKLKDTLLPYVCTNIKALGEKHNLDLVRPDSPLFYELVLGRVASKIHFEALAMLLECRIGIFENGRWDRYGNWEENTVDKSCIFLLQKIGDTFGVILSFNN</sequence>
<protein>
    <submittedName>
        <fullName evidence="2">Uncharacterized protein</fullName>
    </submittedName>
</protein>
<accession>A0AC35GVY7</accession>
<evidence type="ECO:0000313" key="2">
    <source>
        <dbReference type="WBParaSite" id="PS1159_v2.g9145.t1"/>
    </source>
</evidence>
<reference evidence="2" key="1">
    <citation type="submission" date="2022-11" db="UniProtKB">
        <authorList>
            <consortium name="WormBaseParasite"/>
        </authorList>
    </citation>
    <scope>IDENTIFICATION</scope>
</reference>